<accession>A0A411CUH0</accession>
<organism evidence="2 3">
    <name type="scientific">Gordonia phage IDyn</name>
    <dbReference type="NCBI Taxonomy" id="2510506"/>
    <lineage>
        <taxon>Viruses</taxon>
        <taxon>Duplodnaviria</taxon>
        <taxon>Heunggongvirae</taxon>
        <taxon>Uroviricota</taxon>
        <taxon>Caudoviricetes</taxon>
        <taxon>Zierdtviridae</taxon>
        <taxon>Emilbogenvirinae</taxon>
        <taxon>Sukkupivirus</taxon>
        <taxon>Sukkupivirus idyn</taxon>
    </lineage>
</organism>
<feature type="compositionally biased region" description="Basic and acidic residues" evidence="1">
    <location>
        <begin position="18"/>
        <end position="35"/>
    </location>
</feature>
<reference evidence="2 3" key="1">
    <citation type="submission" date="2019-01" db="EMBL/GenBank/DDBJ databases">
        <authorList>
            <person name="Gales J.M."/>
            <person name="Amanuel B.M."/>
            <person name="Anspach C.J."/>
            <person name="Chiquito R.J."/>
            <person name="Hall J.T."/>
            <person name="Hotaki K."/>
            <person name="Lozano B."/>
            <person name="Aloor H.L."/>
            <person name="Leadon S.A."/>
            <person name="Fogarty M.P."/>
            <person name="Washington J.M."/>
            <person name="Garlena R.A."/>
            <person name="Russell D.A."/>
            <person name="Pope W.H."/>
            <person name="Jacobs-Sera D."/>
            <person name="Hatfull G.F."/>
        </authorList>
    </citation>
    <scope>NUCLEOTIDE SEQUENCE [LARGE SCALE GENOMIC DNA]</scope>
</reference>
<feature type="compositionally biased region" description="Basic and acidic residues" evidence="1">
    <location>
        <begin position="57"/>
        <end position="73"/>
    </location>
</feature>
<evidence type="ECO:0000256" key="1">
    <source>
        <dbReference type="SAM" id="MobiDB-lite"/>
    </source>
</evidence>
<evidence type="ECO:0000313" key="2">
    <source>
        <dbReference type="EMBL" id="QAY17421.1"/>
    </source>
</evidence>
<dbReference type="GeneID" id="65119001"/>
<dbReference type="EMBL" id="MK433272">
    <property type="protein sequence ID" value="QAY17421.1"/>
    <property type="molecule type" value="Genomic_DNA"/>
</dbReference>
<evidence type="ECO:0000313" key="3">
    <source>
        <dbReference type="Proteomes" id="UP000289329"/>
    </source>
</evidence>
<gene>
    <name evidence="2" type="primary">73</name>
    <name evidence="2" type="ORF">SEA_IDYN_73</name>
</gene>
<keyword evidence="3" id="KW-1185">Reference proteome</keyword>
<name>A0A411CUH0_9CAUD</name>
<feature type="region of interest" description="Disordered" evidence="1">
    <location>
        <begin position="17"/>
        <end position="126"/>
    </location>
</feature>
<sequence length="126" mass="13750">MRRLAINRYSVGNGASHMHLENRTAGHGSQREGYAHRVRYRHPADHGDTDSAPTVSHGDRAAQRERETGRGESDTGSNRGSIERMFERHGRSNGRSRARTGAGVERGAGRGSRGQAGRGSRAVRGY</sequence>
<feature type="compositionally biased region" description="Gly residues" evidence="1">
    <location>
        <begin position="104"/>
        <end position="117"/>
    </location>
</feature>
<feature type="compositionally biased region" description="Basic and acidic residues" evidence="1">
    <location>
        <begin position="81"/>
        <end position="90"/>
    </location>
</feature>
<dbReference type="KEGG" id="vg:65119001"/>
<dbReference type="Proteomes" id="UP000289329">
    <property type="component" value="Segment"/>
</dbReference>
<proteinExistence type="predicted"/>
<dbReference type="RefSeq" id="YP_010101289.1">
    <property type="nucleotide sequence ID" value="NC_055789.1"/>
</dbReference>
<protein>
    <submittedName>
        <fullName evidence="2">Uncharacterized protein</fullName>
    </submittedName>
</protein>